<comment type="caution">
    <text evidence="2">The sequence shown here is derived from an EMBL/GenBank/DDBJ whole genome shotgun (WGS) entry which is preliminary data.</text>
</comment>
<dbReference type="InterPro" id="IPR027795">
    <property type="entry name" value="CASTOR_ACT_dom"/>
</dbReference>
<dbReference type="PANTHER" id="PTHR31131">
    <property type="entry name" value="CHROMOSOME 1, WHOLE GENOME SHOTGUN SEQUENCE"/>
    <property type="match status" value="1"/>
</dbReference>
<reference evidence="2" key="2">
    <citation type="submission" date="2020-09" db="EMBL/GenBank/DDBJ databases">
        <authorList>
            <person name="Sun Q."/>
            <person name="Kim S."/>
        </authorList>
    </citation>
    <scope>NUCLEOTIDE SEQUENCE</scope>
    <source>
        <strain evidence="2">KCTC 42731</strain>
    </source>
</reference>
<dbReference type="Proteomes" id="UP000623842">
    <property type="component" value="Unassembled WGS sequence"/>
</dbReference>
<dbReference type="CDD" id="cd04868">
    <property type="entry name" value="ACT_AK-like"/>
    <property type="match status" value="1"/>
</dbReference>
<protein>
    <submittedName>
        <fullName evidence="2">Amino acid-binding protein</fullName>
    </submittedName>
</protein>
<dbReference type="AlphaFoldDB" id="A0A919BJM4"/>
<keyword evidence="3" id="KW-1185">Reference proteome</keyword>
<dbReference type="SUPFAM" id="SSF55021">
    <property type="entry name" value="ACT-like"/>
    <property type="match status" value="2"/>
</dbReference>
<dbReference type="Pfam" id="PF13840">
    <property type="entry name" value="ACT_7"/>
    <property type="match status" value="1"/>
</dbReference>
<dbReference type="PIRSF" id="PIRSF008459">
    <property type="entry name" value="UCP008459"/>
    <property type="match status" value="1"/>
</dbReference>
<evidence type="ECO:0000313" key="2">
    <source>
        <dbReference type="EMBL" id="GHF93539.1"/>
    </source>
</evidence>
<gene>
    <name evidence="2" type="ORF">GCM10017161_22460</name>
</gene>
<accession>A0A919BJM4</accession>
<sequence>MKNLTLKLLDKVFTIHSLPVDSAIPTAVFSADIYFIAKTFEEVSIVLPSSVNIVSDDSEPDWQALEVVGPLDFTLTGILSSISSVLANNNISIFAISTFDTDYILVKTNKIEAAIAALRNNNYQVI</sequence>
<dbReference type="InterPro" id="IPR051719">
    <property type="entry name" value="CASTOR_mTORC1"/>
</dbReference>
<dbReference type="Gene3D" id="3.30.2130.10">
    <property type="entry name" value="VC0802-like"/>
    <property type="match status" value="1"/>
</dbReference>
<proteinExistence type="predicted"/>
<dbReference type="InterPro" id="IPR045865">
    <property type="entry name" value="ACT-like_dom_sf"/>
</dbReference>
<reference evidence="2" key="1">
    <citation type="journal article" date="2014" name="Int. J. Syst. Evol. Microbiol.">
        <title>Complete genome sequence of Corynebacterium casei LMG S-19264T (=DSM 44701T), isolated from a smear-ripened cheese.</title>
        <authorList>
            <consortium name="US DOE Joint Genome Institute (JGI-PGF)"/>
            <person name="Walter F."/>
            <person name="Albersmeier A."/>
            <person name="Kalinowski J."/>
            <person name="Ruckert C."/>
        </authorList>
    </citation>
    <scope>NUCLEOTIDE SEQUENCE</scope>
    <source>
        <strain evidence="2">KCTC 42731</strain>
    </source>
</reference>
<dbReference type="PANTHER" id="PTHR31131:SF6">
    <property type="entry name" value="CASTOR ACT DOMAIN-CONTAINING PROTEIN"/>
    <property type="match status" value="1"/>
</dbReference>
<name>A0A919BJM4_9GAMM</name>
<feature type="domain" description="CASTOR ACT" evidence="1">
    <location>
        <begin position="58"/>
        <end position="120"/>
    </location>
</feature>
<organism evidence="2 3">
    <name type="scientific">Thalassotalea marina</name>
    <dbReference type="NCBI Taxonomy" id="1673741"/>
    <lineage>
        <taxon>Bacteria</taxon>
        <taxon>Pseudomonadati</taxon>
        <taxon>Pseudomonadota</taxon>
        <taxon>Gammaproteobacteria</taxon>
        <taxon>Alteromonadales</taxon>
        <taxon>Colwelliaceae</taxon>
        <taxon>Thalassotalea</taxon>
    </lineage>
</organism>
<evidence type="ECO:0000259" key="1">
    <source>
        <dbReference type="Pfam" id="PF13840"/>
    </source>
</evidence>
<evidence type="ECO:0000313" key="3">
    <source>
        <dbReference type="Proteomes" id="UP000623842"/>
    </source>
</evidence>
<dbReference type="InterPro" id="IPR016540">
    <property type="entry name" value="UCP008459"/>
</dbReference>
<dbReference type="EMBL" id="BNCK01000004">
    <property type="protein sequence ID" value="GHF93539.1"/>
    <property type="molecule type" value="Genomic_DNA"/>
</dbReference>
<dbReference type="RefSeq" id="WP_189770462.1">
    <property type="nucleotide sequence ID" value="NZ_BNCK01000004.1"/>
</dbReference>